<dbReference type="Proteomes" id="UP001626550">
    <property type="component" value="Unassembled WGS sequence"/>
</dbReference>
<proteinExistence type="predicted"/>
<dbReference type="AlphaFoldDB" id="A0ABD2QBZ8"/>
<protein>
    <submittedName>
        <fullName evidence="2">Uncharacterized protein</fullName>
    </submittedName>
</protein>
<reference evidence="2 3" key="1">
    <citation type="submission" date="2024-11" db="EMBL/GenBank/DDBJ databases">
        <title>Adaptive evolution of stress response genes in parasites aligns with host niche diversity.</title>
        <authorList>
            <person name="Hahn C."/>
            <person name="Resl P."/>
        </authorList>
    </citation>
    <scope>NUCLEOTIDE SEQUENCE [LARGE SCALE GENOMIC DNA]</scope>
    <source>
        <strain evidence="2">EGGRZ-B1_66</strain>
        <tissue evidence="2">Body</tissue>
    </source>
</reference>
<feature type="region of interest" description="Disordered" evidence="1">
    <location>
        <begin position="51"/>
        <end position="73"/>
    </location>
</feature>
<name>A0ABD2QBZ8_9PLAT</name>
<dbReference type="EMBL" id="JBJKFK010000434">
    <property type="protein sequence ID" value="KAL3317080.1"/>
    <property type="molecule type" value="Genomic_DNA"/>
</dbReference>
<sequence>MKKKDEDFLKKKNQLEQKKVTQRTAATFSLDEWLAKPNFGTSNNIAQTLNVDNNMGSSSHMGSMGGAIPTMMR</sequence>
<gene>
    <name evidence="2" type="ORF">Ciccas_004275</name>
</gene>
<evidence type="ECO:0000313" key="3">
    <source>
        <dbReference type="Proteomes" id="UP001626550"/>
    </source>
</evidence>
<accession>A0ABD2QBZ8</accession>
<organism evidence="2 3">
    <name type="scientific">Cichlidogyrus casuarinus</name>
    <dbReference type="NCBI Taxonomy" id="1844966"/>
    <lineage>
        <taxon>Eukaryota</taxon>
        <taxon>Metazoa</taxon>
        <taxon>Spiralia</taxon>
        <taxon>Lophotrochozoa</taxon>
        <taxon>Platyhelminthes</taxon>
        <taxon>Monogenea</taxon>
        <taxon>Monopisthocotylea</taxon>
        <taxon>Dactylogyridea</taxon>
        <taxon>Ancyrocephalidae</taxon>
        <taxon>Cichlidogyrus</taxon>
    </lineage>
</organism>
<comment type="caution">
    <text evidence="2">The sequence shown here is derived from an EMBL/GenBank/DDBJ whole genome shotgun (WGS) entry which is preliminary data.</text>
</comment>
<keyword evidence="3" id="KW-1185">Reference proteome</keyword>
<evidence type="ECO:0000256" key="1">
    <source>
        <dbReference type="SAM" id="MobiDB-lite"/>
    </source>
</evidence>
<evidence type="ECO:0000313" key="2">
    <source>
        <dbReference type="EMBL" id="KAL3317080.1"/>
    </source>
</evidence>